<accession>A0A6P2D9J9</accession>
<feature type="coiled-coil region" evidence="7">
    <location>
        <begin position="242"/>
        <end position="297"/>
    </location>
</feature>
<feature type="coiled-coil region" evidence="7">
    <location>
        <begin position="327"/>
        <end position="375"/>
    </location>
</feature>
<dbReference type="Gene3D" id="2.30.30.60">
    <property type="match status" value="1"/>
</dbReference>
<dbReference type="Gene3D" id="1.10.287.1260">
    <property type="match status" value="1"/>
</dbReference>
<dbReference type="AlphaFoldDB" id="A0A6P2D9J9"/>
<dbReference type="GO" id="GO:0008381">
    <property type="term" value="F:mechanosensitive monoatomic ion channel activity"/>
    <property type="evidence" value="ECO:0007669"/>
    <property type="project" value="InterPro"/>
</dbReference>
<feature type="chain" id="PRO_5026693378" evidence="10">
    <location>
        <begin position="25"/>
        <end position="679"/>
    </location>
</feature>
<dbReference type="Pfam" id="PF00924">
    <property type="entry name" value="MS_channel_2nd"/>
    <property type="match status" value="1"/>
</dbReference>
<dbReference type="InterPro" id="IPR011014">
    <property type="entry name" value="MscS_channel_TM-2"/>
</dbReference>
<evidence type="ECO:0000256" key="4">
    <source>
        <dbReference type="ARBA" id="ARBA00022692"/>
    </source>
</evidence>
<evidence type="ECO:0000256" key="8">
    <source>
        <dbReference type="SAM" id="MobiDB-lite"/>
    </source>
</evidence>
<feature type="transmembrane region" description="Helical" evidence="9">
    <location>
        <begin position="470"/>
        <end position="493"/>
    </location>
</feature>
<keyword evidence="5 9" id="KW-1133">Transmembrane helix</keyword>
<feature type="compositionally biased region" description="Low complexity" evidence="8">
    <location>
        <begin position="216"/>
        <end position="227"/>
    </location>
</feature>
<evidence type="ECO:0000259" key="12">
    <source>
        <dbReference type="Pfam" id="PF21082"/>
    </source>
</evidence>
<evidence type="ECO:0000256" key="3">
    <source>
        <dbReference type="ARBA" id="ARBA00022475"/>
    </source>
</evidence>
<dbReference type="InterPro" id="IPR023408">
    <property type="entry name" value="MscS_beta-dom_sf"/>
</dbReference>
<dbReference type="Pfam" id="PF21082">
    <property type="entry name" value="MS_channel_3rd"/>
    <property type="match status" value="1"/>
</dbReference>
<evidence type="ECO:0000256" key="10">
    <source>
        <dbReference type="SAM" id="SignalP"/>
    </source>
</evidence>
<proteinExistence type="inferred from homology"/>
<dbReference type="GO" id="GO:0005886">
    <property type="term" value="C:plasma membrane"/>
    <property type="evidence" value="ECO:0007669"/>
    <property type="project" value="UniProtKB-SubCell"/>
</dbReference>
<evidence type="ECO:0000313" key="13">
    <source>
        <dbReference type="EMBL" id="VTR96160.1"/>
    </source>
</evidence>
<name>A0A6P2D9J9_9BACT</name>
<dbReference type="SUPFAM" id="SSF82861">
    <property type="entry name" value="Mechanosensitive channel protein MscS (YggB), transmembrane region"/>
    <property type="match status" value="1"/>
</dbReference>
<feature type="transmembrane region" description="Helical" evidence="9">
    <location>
        <begin position="388"/>
        <end position="413"/>
    </location>
</feature>
<dbReference type="InterPro" id="IPR006685">
    <property type="entry name" value="MscS_channel_2nd"/>
</dbReference>
<comment type="subcellular location">
    <subcellularLocation>
        <location evidence="1">Cell membrane</location>
        <topology evidence="1">Multi-pass membrane protein</topology>
    </subcellularLocation>
</comment>
<evidence type="ECO:0000256" key="6">
    <source>
        <dbReference type="ARBA" id="ARBA00023136"/>
    </source>
</evidence>
<evidence type="ECO:0000256" key="9">
    <source>
        <dbReference type="SAM" id="Phobius"/>
    </source>
</evidence>
<evidence type="ECO:0000313" key="14">
    <source>
        <dbReference type="Proteomes" id="UP000464178"/>
    </source>
</evidence>
<keyword evidence="3" id="KW-1003">Cell membrane</keyword>
<sequence>MHRIHFSRGLSLLVCCAGLQLLFAARGQADGQPPPGPAPGTAQKLQATDAEKIANTRDSIKQATTALEKLQKRLVDPDSEYARAETEFETLNGKLKAVKTAVAKFRKDQKEAEAVALEAALPALQDDWQLAKDRFDIAIRQRKVTLETIDDLKRRIESDTQLLDRLEGRAQPRPSMSPPVSGGKPSDPVPAVPPKTEAKPAVDVPPAITLPGGPGAPVAAPADTAGASVGQSSAPDENDQTVRQARELLSTRRNELREVEARVRAADERMRIMERAIRNIEKTLGLEQEAAAQAEKAVAKLSGAKIPEDPVERAAHTRRGTEAATRLAESRERIQRITDRIASLNENLEGLKAERDVVSQEAEQKQQQVSAAEADLNALLNPASTRNLFRWVLAKGPHVLLILAGMFVAHLVARQFSHHIVRFITRNSHRGSSGDRENRASTLVGVFRYAVGLVVFGGGVVMILDEIGVPIVPLMGGAAVLGLAVAFGAQNLIRDYFTGFMMLMEDQYSVNDVVKIGAISGLVELITLRMTVLRDLEGVRHFIPHGTVTSVSNLTHGWSRAMIDVPVGYKENVDRVIDVLMDLSREMRLDPVLGEHILEDAEMLGVDALSDSGAVVRFLLKTRPLKQWPVKREMLRRIKNRFDELGIEIPFPRRTVYHRFPEGTAGAPTLARESERNAA</sequence>
<feature type="signal peptide" evidence="10">
    <location>
        <begin position="1"/>
        <end position="24"/>
    </location>
</feature>
<dbReference type="InterPro" id="IPR010920">
    <property type="entry name" value="LSM_dom_sf"/>
</dbReference>
<feature type="transmembrane region" description="Helical" evidence="9">
    <location>
        <begin position="446"/>
        <end position="464"/>
    </location>
</feature>
<dbReference type="EMBL" id="LR593886">
    <property type="protein sequence ID" value="VTR96160.1"/>
    <property type="molecule type" value="Genomic_DNA"/>
</dbReference>
<dbReference type="SUPFAM" id="SSF50182">
    <property type="entry name" value="Sm-like ribonucleoproteins"/>
    <property type="match status" value="1"/>
</dbReference>
<dbReference type="RefSeq" id="WP_162670482.1">
    <property type="nucleotide sequence ID" value="NZ_LR593886.1"/>
</dbReference>
<dbReference type="InterPro" id="IPR011066">
    <property type="entry name" value="MscS_channel_C_sf"/>
</dbReference>
<feature type="domain" description="Mechanosensitive ion channel MscS" evidence="11">
    <location>
        <begin position="491"/>
        <end position="556"/>
    </location>
</feature>
<feature type="domain" description="Mechanosensitive ion channel MscS C-terminal" evidence="12">
    <location>
        <begin position="563"/>
        <end position="649"/>
    </location>
</feature>
<keyword evidence="14" id="KW-1185">Reference proteome</keyword>
<dbReference type="InterPro" id="IPR049278">
    <property type="entry name" value="MS_channel_C"/>
</dbReference>
<dbReference type="SUPFAM" id="SSF82689">
    <property type="entry name" value="Mechanosensitive channel protein MscS (YggB), C-terminal domain"/>
    <property type="match status" value="1"/>
</dbReference>
<dbReference type="Gene3D" id="3.30.70.100">
    <property type="match status" value="1"/>
</dbReference>
<dbReference type="Proteomes" id="UP000464178">
    <property type="component" value="Chromosome"/>
</dbReference>
<reference evidence="13 14" key="1">
    <citation type="submission" date="2019-05" db="EMBL/GenBank/DDBJ databases">
        <authorList>
            <consortium name="Science for Life Laboratories"/>
        </authorList>
    </citation>
    <scope>NUCLEOTIDE SEQUENCE [LARGE SCALE GENOMIC DNA]</scope>
    <source>
        <strain evidence="13">Soil9</strain>
    </source>
</reference>
<evidence type="ECO:0000256" key="7">
    <source>
        <dbReference type="SAM" id="Coils"/>
    </source>
</evidence>
<dbReference type="PANTHER" id="PTHR30460">
    <property type="entry name" value="MODERATE CONDUCTANCE MECHANOSENSITIVE CHANNEL YBIO"/>
    <property type="match status" value="1"/>
</dbReference>
<dbReference type="PANTHER" id="PTHR30460:SF0">
    <property type="entry name" value="MODERATE CONDUCTANCE MECHANOSENSITIVE CHANNEL YBIO"/>
    <property type="match status" value="1"/>
</dbReference>
<keyword evidence="4 9" id="KW-0812">Transmembrane</keyword>
<keyword evidence="7" id="KW-0175">Coiled coil</keyword>
<gene>
    <name evidence="13" type="ORF">SOIL9_15540</name>
</gene>
<evidence type="ECO:0000256" key="5">
    <source>
        <dbReference type="ARBA" id="ARBA00022989"/>
    </source>
</evidence>
<keyword evidence="10" id="KW-0732">Signal</keyword>
<dbReference type="InterPro" id="IPR045276">
    <property type="entry name" value="YbiO_bact"/>
</dbReference>
<organism evidence="13 14">
    <name type="scientific">Gemmata massiliana</name>
    <dbReference type="NCBI Taxonomy" id="1210884"/>
    <lineage>
        <taxon>Bacteria</taxon>
        <taxon>Pseudomonadati</taxon>
        <taxon>Planctomycetota</taxon>
        <taxon>Planctomycetia</taxon>
        <taxon>Gemmatales</taxon>
        <taxon>Gemmataceae</taxon>
        <taxon>Gemmata</taxon>
    </lineage>
</organism>
<protein>
    <submittedName>
        <fullName evidence="13">Uncharacterized protein</fullName>
    </submittedName>
</protein>
<evidence type="ECO:0000256" key="1">
    <source>
        <dbReference type="ARBA" id="ARBA00004651"/>
    </source>
</evidence>
<dbReference type="KEGG" id="gms:SOIL9_15540"/>
<evidence type="ECO:0000259" key="11">
    <source>
        <dbReference type="Pfam" id="PF00924"/>
    </source>
</evidence>
<keyword evidence="6 9" id="KW-0472">Membrane</keyword>
<evidence type="ECO:0000256" key="2">
    <source>
        <dbReference type="ARBA" id="ARBA00008017"/>
    </source>
</evidence>
<comment type="similarity">
    <text evidence="2">Belongs to the MscS (TC 1.A.23) family.</text>
</comment>
<feature type="region of interest" description="Disordered" evidence="8">
    <location>
        <begin position="162"/>
        <end position="241"/>
    </location>
</feature>